<gene>
    <name evidence="1" type="ORF">G7078_00715</name>
</gene>
<accession>A0A6G7ZKE7</accession>
<organism evidence="1 2">
    <name type="scientific">Sphingomonas sinipercae</name>
    <dbReference type="NCBI Taxonomy" id="2714944"/>
    <lineage>
        <taxon>Bacteria</taxon>
        <taxon>Pseudomonadati</taxon>
        <taxon>Pseudomonadota</taxon>
        <taxon>Alphaproteobacteria</taxon>
        <taxon>Sphingomonadales</taxon>
        <taxon>Sphingomonadaceae</taxon>
        <taxon>Sphingomonas</taxon>
    </lineage>
</organism>
<dbReference type="EMBL" id="CP049871">
    <property type="protein sequence ID" value="QIL01454.1"/>
    <property type="molecule type" value="Genomic_DNA"/>
</dbReference>
<protein>
    <recommendedName>
        <fullName evidence="3">Glycosyltransferase</fullName>
    </recommendedName>
</protein>
<dbReference type="KEGG" id="ssin:G7078_00715"/>
<keyword evidence="2" id="KW-1185">Reference proteome</keyword>
<dbReference type="Proteomes" id="UP000502502">
    <property type="component" value="Chromosome"/>
</dbReference>
<evidence type="ECO:0008006" key="3">
    <source>
        <dbReference type="Google" id="ProtNLM"/>
    </source>
</evidence>
<sequence length="395" mass="42686">MKIGILLPTRIDLGLLRRARNLSLLVTSLGADHSAAIGLPERSESQWRRIERNLRRDNPRTVVRRLRWESVPVDNARRMFAKLPDSLDLEGIQEVVVPRDWGWNFQDCDAVVAFADAALGAVLPLAPTLFYCTDLAARVVPEAFAESIDDDYWKKQVDAFRMWRQSTVLTSDPATADDLVSYAGVRSASVVTGPNLLDCRWEAPAGQAEGDSNALAWLVSSAALDDLATAAEGLDTYLSEGGTLQPRIVVDDLRADTIEDSFGALPQHLADVLYGLPVRHVASEAALVRALQPCSVIWSSRIAGGEGEAPLLAKARGKAFVGADYAVNRANADAARGNAALYVLDDPLAIADALHDVEAMAGERTLAVASTPAVRKQVASELQAILERVMSDRLG</sequence>
<dbReference type="AlphaFoldDB" id="A0A6G7ZKE7"/>
<evidence type="ECO:0000313" key="1">
    <source>
        <dbReference type="EMBL" id="QIL01454.1"/>
    </source>
</evidence>
<name>A0A6G7ZKE7_9SPHN</name>
<reference evidence="1 2" key="1">
    <citation type="submission" date="2020-03" db="EMBL/GenBank/DDBJ databases">
        <title>Sphingomonas sp. nov., isolated from fish.</title>
        <authorList>
            <person name="Hyun D.-W."/>
            <person name="Bae J.-W."/>
        </authorList>
    </citation>
    <scope>NUCLEOTIDE SEQUENCE [LARGE SCALE GENOMIC DNA]</scope>
    <source>
        <strain evidence="1 2">HDW15C</strain>
    </source>
</reference>
<proteinExistence type="predicted"/>
<evidence type="ECO:0000313" key="2">
    <source>
        <dbReference type="Proteomes" id="UP000502502"/>
    </source>
</evidence>
<dbReference type="RefSeq" id="WP_166091981.1">
    <property type="nucleotide sequence ID" value="NZ_CP049871.1"/>
</dbReference>